<dbReference type="AlphaFoldDB" id="A0A6B3L402"/>
<name>A0A6B3L402_9BACT</name>
<gene>
    <name evidence="2" type="ORF">G3M56_011540</name>
</gene>
<evidence type="ECO:0000313" key="2">
    <source>
        <dbReference type="EMBL" id="QQL44507.1"/>
    </source>
</evidence>
<dbReference type="RefSeq" id="WP_164363665.1">
    <property type="nucleotide sequence ID" value="NZ_CP066776.1"/>
</dbReference>
<organism evidence="2 3">
    <name type="scientific">Sulfuriroseicoccus oceanibius</name>
    <dbReference type="NCBI Taxonomy" id="2707525"/>
    <lineage>
        <taxon>Bacteria</taxon>
        <taxon>Pseudomonadati</taxon>
        <taxon>Verrucomicrobiota</taxon>
        <taxon>Verrucomicrobiia</taxon>
        <taxon>Verrucomicrobiales</taxon>
        <taxon>Verrucomicrobiaceae</taxon>
        <taxon>Sulfuriroseicoccus</taxon>
    </lineage>
</organism>
<dbReference type="InterPro" id="IPR033399">
    <property type="entry name" value="TP_0789-like"/>
</dbReference>
<evidence type="ECO:0000259" key="1">
    <source>
        <dbReference type="Pfam" id="PF17131"/>
    </source>
</evidence>
<dbReference type="Pfam" id="PF17131">
    <property type="entry name" value="LolA_like"/>
    <property type="match status" value="1"/>
</dbReference>
<sequence length="251" mass="28092">MMKVLNDWIKNGAVMVVALAMAGVAVAAEAEPTAAQMLKWVRINSSGQEMDTTGHLRTSEGKKVPFALRMDRGAISFSFTRPKETLTLDLSGGKQDVLVKDASGKVRKLTSKSYGQSIRGTDANFEDIALRFLFWESASFEKDPKSGKRIVESVATRDCFKIRANNPRREGPYAAVFAWVDRESGALMRVQGYNWQGKCVKQFEVISARKMKKGWVLKEMRIDRIDAGTGKVVARTWLYLDKARKKSSPLF</sequence>
<feature type="domain" description="Uncharacterized protein TP-0789" evidence="1">
    <location>
        <begin position="97"/>
        <end position="228"/>
    </location>
</feature>
<keyword evidence="2" id="KW-0449">Lipoprotein</keyword>
<reference evidence="2 3" key="1">
    <citation type="submission" date="2020-12" db="EMBL/GenBank/DDBJ databases">
        <title>Sulforoseuscoccus oceanibium gen. nov., sp. nov., a representative of the phylum Verrucomicrobia with special cytoplasmic membrane, and proposal of Sulforoseuscoccusaceae fam. nov.</title>
        <authorList>
            <person name="Xi F."/>
        </authorList>
    </citation>
    <scope>NUCLEOTIDE SEQUENCE [LARGE SCALE GENOMIC DNA]</scope>
    <source>
        <strain evidence="2 3">T37</strain>
    </source>
</reference>
<evidence type="ECO:0000313" key="3">
    <source>
        <dbReference type="Proteomes" id="UP000475117"/>
    </source>
</evidence>
<dbReference type="Proteomes" id="UP000475117">
    <property type="component" value="Chromosome"/>
</dbReference>
<keyword evidence="3" id="KW-1185">Reference proteome</keyword>
<proteinExistence type="predicted"/>
<protein>
    <submittedName>
        <fullName evidence="2">Outer membrane lipoprotein-sorting protein</fullName>
    </submittedName>
</protein>
<dbReference type="Gene3D" id="2.50.20.10">
    <property type="entry name" value="Lipoprotein localisation LolA/LolB/LppX"/>
    <property type="match status" value="1"/>
</dbReference>
<dbReference type="EMBL" id="CP066776">
    <property type="protein sequence ID" value="QQL44507.1"/>
    <property type="molecule type" value="Genomic_DNA"/>
</dbReference>
<dbReference type="KEGG" id="soa:G3M56_011540"/>
<accession>A0A6B3L402</accession>